<dbReference type="AlphaFoldDB" id="A0A5A7S6Y8"/>
<dbReference type="SMART" id="SM00091">
    <property type="entry name" value="PAS"/>
    <property type="match status" value="1"/>
</dbReference>
<dbReference type="CDD" id="cd00130">
    <property type="entry name" value="PAS"/>
    <property type="match status" value="1"/>
</dbReference>
<gene>
    <name evidence="2" type="ORF">FOY51_25560</name>
</gene>
<dbReference type="Gene3D" id="3.30.450.20">
    <property type="entry name" value="PAS domain"/>
    <property type="match status" value="1"/>
</dbReference>
<dbReference type="OrthoDB" id="319881at2"/>
<dbReference type="SUPFAM" id="SSF55073">
    <property type="entry name" value="Nucleotide cyclase"/>
    <property type="match status" value="1"/>
</dbReference>
<dbReference type="InterPro" id="IPR029787">
    <property type="entry name" value="Nucleotide_cyclase"/>
</dbReference>
<keyword evidence="3" id="KW-1185">Reference proteome</keyword>
<dbReference type="Pfam" id="PF13188">
    <property type="entry name" value="PAS_8"/>
    <property type="match status" value="1"/>
</dbReference>
<dbReference type="NCBIfam" id="TIGR00229">
    <property type="entry name" value="sensory_box"/>
    <property type="match status" value="1"/>
</dbReference>
<dbReference type="InterPro" id="IPR035965">
    <property type="entry name" value="PAS-like_dom_sf"/>
</dbReference>
<dbReference type="PANTHER" id="PTHR44757:SF2">
    <property type="entry name" value="BIOFILM ARCHITECTURE MAINTENANCE PROTEIN MBAA"/>
    <property type="match status" value="1"/>
</dbReference>
<name>A0A5A7S6Y8_9NOCA</name>
<dbReference type="Gene3D" id="3.30.70.270">
    <property type="match status" value="1"/>
</dbReference>
<dbReference type="InterPro" id="IPR043128">
    <property type="entry name" value="Rev_trsase/Diguanyl_cyclase"/>
</dbReference>
<dbReference type="RefSeq" id="WP_149433097.1">
    <property type="nucleotide sequence ID" value="NZ_VLNY01000024.1"/>
</dbReference>
<comment type="caution">
    <text evidence="2">The sequence shown here is derived from an EMBL/GenBank/DDBJ whole genome shotgun (WGS) entry which is preliminary data.</text>
</comment>
<sequence length="284" mass="29748">MTDTVPEFRAIFRDAPTALAVCTRGEVILEANSAFAQLLGRTVDDLADTALLPCVHPGDRHILHTVCATTATATAVARRVRILRPDGGERAITVTASTTAGHGAAALLILHLDHARSTDIAHAAATPTLSRHHPATGLPDHDTFLDRCRHATIAGHRAGTPTTVTVVAVTTTCYGRLVAEAVAIETARRVTACLPGAVIGATGTVACVATGTFAVVSQNTTPAQATRIADRLRRETARPIHLAARPLQCATSVTVSKITDHDDPATLLAAMIRDTQDHLATSSR</sequence>
<dbReference type="SUPFAM" id="SSF55785">
    <property type="entry name" value="PYP-like sensor domain (PAS domain)"/>
    <property type="match status" value="1"/>
</dbReference>
<proteinExistence type="predicted"/>
<dbReference type="InterPro" id="IPR052155">
    <property type="entry name" value="Biofilm_reg_signaling"/>
</dbReference>
<feature type="domain" description="PAS" evidence="1">
    <location>
        <begin position="6"/>
        <end position="72"/>
    </location>
</feature>
<accession>A0A5A7S6Y8</accession>
<evidence type="ECO:0000259" key="1">
    <source>
        <dbReference type="SMART" id="SM00091"/>
    </source>
</evidence>
<dbReference type="InterPro" id="IPR000014">
    <property type="entry name" value="PAS"/>
</dbReference>
<dbReference type="EMBL" id="VLNY01000024">
    <property type="protein sequence ID" value="KAA0017012.1"/>
    <property type="molecule type" value="Genomic_DNA"/>
</dbReference>
<protein>
    <submittedName>
        <fullName evidence="2">PAS domain S-box protein</fullName>
    </submittedName>
</protein>
<evidence type="ECO:0000313" key="2">
    <source>
        <dbReference type="EMBL" id="KAA0017012.1"/>
    </source>
</evidence>
<reference evidence="2 3" key="1">
    <citation type="submission" date="2019-07" db="EMBL/GenBank/DDBJ databases">
        <title>Rhodococcus cavernicolus sp. nov., isolated from a cave.</title>
        <authorList>
            <person name="Lee S.D."/>
        </authorList>
    </citation>
    <scope>NUCLEOTIDE SEQUENCE [LARGE SCALE GENOMIC DNA]</scope>
    <source>
        <strain evidence="2 3">C1-24</strain>
    </source>
</reference>
<organism evidence="2 3">
    <name type="scientific">Antrihabitans cavernicola</name>
    <dbReference type="NCBI Taxonomy" id="2495913"/>
    <lineage>
        <taxon>Bacteria</taxon>
        <taxon>Bacillati</taxon>
        <taxon>Actinomycetota</taxon>
        <taxon>Actinomycetes</taxon>
        <taxon>Mycobacteriales</taxon>
        <taxon>Nocardiaceae</taxon>
        <taxon>Antrihabitans</taxon>
    </lineage>
</organism>
<evidence type="ECO:0000313" key="3">
    <source>
        <dbReference type="Proteomes" id="UP000322244"/>
    </source>
</evidence>
<dbReference type="Proteomes" id="UP000322244">
    <property type="component" value="Unassembled WGS sequence"/>
</dbReference>
<dbReference type="PANTHER" id="PTHR44757">
    <property type="entry name" value="DIGUANYLATE CYCLASE DGCP"/>
    <property type="match status" value="1"/>
</dbReference>